<gene>
    <name evidence="2" type="ORF">EOE66_11660</name>
</gene>
<protein>
    <submittedName>
        <fullName evidence="2">RES domain-containing protein</fullName>
    </submittedName>
</protein>
<name>A0A437RIQ3_9BURK</name>
<evidence type="ECO:0000313" key="2">
    <source>
        <dbReference type="EMBL" id="RVU46652.1"/>
    </source>
</evidence>
<sequence>MPTRYPAITLFDRVADAADFDALYALEALTNERSRDELGHIALVPPEQRLFGPGSGPIMAAFTHVNTQGSRFSAGHWGVFYAARERATAVAETRHHHARFLSATRQGPMHLPMRLYHVALDARLHDLRPAGAVPDAVYDPDDYSAAQALGARLRSAGSLGVAYRSVRHPRGQCAGLFSPRGARACLHAAYLLYAWNGSAFTDVYEKTE</sequence>
<dbReference type="Proteomes" id="UP000285575">
    <property type="component" value="Unassembled WGS sequence"/>
</dbReference>
<dbReference type="AlphaFoldDB" id="A0A437RIQ3"/>
<dbReference type="EMBL" id="SACR01000003">
    <property type="protein sequence ID" value="RVU46652.1"/>
    <property type="molecule type" value="Genomic_DNA"/>
</dbReference>
<dbReference type="SMART" id="SM00953">
    <property type="entry name" value="RES"/>
    <property type="match status" value="1"/>
</dbReference>
<proteinExistence type="predicted"/>
<reference evidence="2 3" key="1">
    <citation type="submission" date="2019-01" db="EMBL/GenBank/DDBJ databases">
        <authorList>
            <person name="Chen W.-M."/>
        </authorList>
    </citation>
    <scope>NUCLEOTIDE SEQUENCE [LARGE SCALE GENOMIC DNA]</scope>
    <source>
        <strain evidence="2 3">KYPY4</strain>
    </source>
</reference>
<dbReference type="InterPro" id="IPR014914">
    <property type="entry name" value="RES_dom"/>
</dbReference>
<organism evidence="2 3">
    <name type="scientific">Rubrivivax rivuli</name>
    <dbReference type="NCBI Taxonomy" id="1862385"/>
    <lineage>
        <taxon>Bacteria</taxon>
        <taxon>Pseudomonadati</taxon>
        <taxon>Pseudomonadota</taxon>
        <taxon>Betaproteobacteria</taxon>
        <taxon>Burkholderiales</taxon>
        <taxon>Sphaerotilaceae</taxon>
        <taxon>Rubrivivax</taxon>
    </lineage>
</organism>
<dbReference type="OrthoDB" id="9795903at2"/>
<comment type="caution">
    <text evidence="2">The sequence shown here is derived from an EMBL/GenBank/DDBJ whole genome shotgun (WGS) entry which is preliminary data.</text>
</comment>
<evidence type="ECO:0000259" key="1">
    <source>
        <dbReference type="SMART" id="SM00953"/>
    </source>
</evidence>
<keyword evidence="3" id="KW-1185">Reference proteome</keyword>
<evidence type="ECO:0000313" key="3">
    <source>
        <dbReference type="Proteomes" id="UP000285575"/>
    </source>
</evidence>
<dbReference type="Pfam" id="PF08808">
    <property type="entry name" value="RES"/>
    <property type="match status" value="1"/>
</dbReference>
<accession>A0A437RIQ3</accession>
<feature type="domain" description="RES" evidence="1">
    <location>
        <begin position="61"/>
        <end position="188"/>
    </location>
</feature>